<keyword evidence="2" id="KW-1185">Reference proteome</keyword>
<comment type="caution">
    <text evidence="1">The sequence shown here is derived from an EMBL/GenBank/DDBJ whole genome shotgun (WGS) entry which is preliminary data.</text>
</comment>
<evidence type="ECO:0000313" key="1">
    <source>
        <dbReference type="EMBL" id="CAI0427298.1"/>
    </source>
</evidence>
<feature type="non-terminal residue" evidence="1">
    <location>
        <position position="1"/>
    </location>
</feature>
<dbReference type="Proteomes" id="UP001154282">
    <property type="component" value="Unassembled WGS sequence"/>
</dbReference>
<accession>A0AAV0KYM0</accession>
<protein>
    <submittedName>
        <fullName evidence="1">Uncharacterized protein</fullName>
    </submittedName>
</protein>
<sequence>VVDCGTNNYLGIFARADRPPYGRDFDTGRPTGRFCSGRIPFGFLGRFLCFEHFPLFLCFGGFCLVAESVVEEISRSGDFASEC</sequence>
<name>A0AAV0KYM0_9ROSI</name>
<dbReference type="AlphaFoldDB" id="A0AAV0KYM0"/>
<organism evidence="1 2">
    <name type="scientific">Linum tenue</name>
    <dbReference type="NCBI Taxonomy" id="586396"/>
    <lineage>
        <taxon>Eukaryota</taxon>
        <taxon>Viridiplantae</taxon>
        <taxon>Streptophyta</taxon>
        <taxon>Embryophyta</taxon>
        <taxon>Tracheophyta</taxon>
        <taxon>Spermatophyta</taxon>
        <taxon>Magnoliopsida</taxon>
        <taxon>eudicotyledons</taxon>
        <taxon>Gunneridae</taxon>
        <taxon>Pentapetalae</taxon>
        <taxon>rosids</taxon>
        <taxon>fabids</taxon>
        <taxon>Malpighiales</taxon>
        <taxon>Linaceae</taxon>
        <taxon>Linum</taxon>
    </lineage>
</organism>
<proteinExistence type="predicted"/>
<evidence type="ECO:0000313" key="2">
    <source>
        <dbReference type="Proteomes" id="UP001154282"/>
    </source>
</evidence>
<dbReference type="EMBL" id="CAMGYJ010000005">
    <property type="protein sequence ID" value="CAI0427298.1"/>
    <property type="molecule type" value="Genomic_DNA"/>
</dbReference>
<reference evidence="1" key="1">
    <citation type="submission" date="2022-08" db="EMBL/GenBank/DDBJ databases">
        <authorList>
            <person name="Gutierrez-Valencia J."/>
        </authorList>
    </citation>
    <scope>NUCLEOTIDE SEQUENCE</scope>
</reference>
<gene>
    <name evidence="1" type="ORF">LITE_LOCUS21149</name>
</gene>